<organism evidence="5 6">
    <name type="scientific">Erysipelothrix rhusiopathiae ATCC 19414</name>
    <dbReference type="NCBI Taxonomy" id="525280"/>
    <lineage>
        <taxon>Bacteria</taxon>
        <taxon>Bacillati</taxon>
        <taxon>Bacillota</taxon>
        <taxon>Erysipelotrichia</taxon>
        <taxon>Erysipelotrichales</taxon>
        <taxon>Erysipelotrichaceae</taxon>
        <taxon>Erysipelothrix</taxon>
    </lineage>
</organism>
<dbReference type="STRING" id="1648.A2I91_08740"/>
<keyword evidence="3" id="KW-0676">Redox-active center</keyword>
<dbReference type="GO" id="GO:0008379">
    <property type="term" value="F:thioredoxin peroxidase activity"/>
    <property type="evidence" value="ECO:0007669"/>
    <property type="project" value="InterPro"/>
</dbReference>
<dbReference type="EC" id="1.11.1.-" evidence="5"/>
<dbReference type="InterPro" id="IPR000866">
    <property type="entry name" value="AhpC/TSA"/>
</dbReference>
<dbReference type="SUPFAM" id="SSF52833">
    <property type="entry name" value="Thioredoxin-like"/>
    <property type="match status" value="1"/>
</dbReference>
<keyword evidence="6" id="KW-1185">Reference proteome</keyword>
<accession>E7FY33</accession>
<keyword evidence="1 5" id="KW-0575">Peroxidase</keyword>
<evidence type="ECO:0000256" key="2">
    <source>
        <dbReference type="ARBA" id="ARBA00022862"/>
    </source>
</evidence>
<protein>
    <submittedName>
        <fullName evidence="5">Redoxin family protein</fullName>
        <ecNumber evidence="5">1.11.1.-</ecNumber>
    </submittedName>
</protein>
<comment type="caution">
    <text evidence="5">The sequence shown here is derived from an EMBL/GenBank/DDBJ whole genome shotgun (WGS) entry which is preliminary data.</text>
</comment>
<dbReference type="InterPro" id="IPR036249">
    <property type="entry name" value="Thioredoxin-like_sf"/>
</dbReference>
<dbReference type="AlphaFoldDB" id="E7FY33"/>
<evidence type="ECO:0000256" key="3">
    <source>
        <dbReference type="ARBA" id="ARBA00023284"/>
    </source>
</evidence>
<keyword evidence="2" id="KW-0049">Antioxidant</keyword>
<dbReference type="InterPro" id="IPR050455">
    <property type="entry name" value="Tpx_Peroxidase_subfamily"/>
</dbReference>
<dbReference type="PROSITE" id="PS51352">
    <property type="entry name" value="THIOREDOXIN_2"/>
    <property type="match status" value="1"/>
</dbReference>
<dbReference type="PANTHER" id="PTHR43110:SF1">
    <property type="entry name" value="THIOL PEROXIDASE"/>
    <property type="match status" value="1"/>
</dbReference>
<evidence type="ECO:0000313" key="6">
    <source>
        <dbReference type="Proteomes" id="UP000003028"/>
    </source>
</evidence>
<evidence type="ECO:0000313" key="5">
    <source>
        <dbReference type="EMBL" id="EFY08407.1"/>
    </source>
</evidence>
<dbReference type="Proteomes" id="UP000003028">
    <property type="component" value="Unassembled WGS sequence"/>
</dbReference>
<proteinExistence type="predicted"/>
<evidence type="ECO:0000259" key="4">
    <source>
        <dbReference type="PROSITE" id="PS51352"/>
    </source>
</evidence>
<dbReference type="PANTHER" id="PTHR43110">
    <property type="entry name" value="THIOL PEROXIDASE"/>
    <property type="match status" value="1"/>
</dbReference>
<dbReference type="InterPro" id="IPR002065">
    <property type="entry name" value="TPX"/>
</dbReference>
<evidence type="ECO:0000256" key="1">
    <source>
        <dbReference type="ARBA" id="ARBA00022559"/>
    </source>
</evidence>
<dbReference type="Gene3D" id="3.40.30.10">
    <property type="entry name" value="Glutaredoxin"/>
    <property type="match status" value="1"/>
</dbReference>
<dbReference type="Pfam" id="PF00578">
    <property type="entry name" value="AhpC-TSA"/>
    <property type="match status" value="1"/>
</dbReference>
<reference evidence="5" key="1">
    <citation type="submission" date="2011-01" db="EMBL/GenBank/DDBJ databases">
        <authorList>
            <person name="Muzny D."/>
            <person name="Qin X."/>
            <person name="Buhay C."/>
            <person name="Dugan-Rocha S."/>
            <person name="Ding Y."/>
            <person name="Chen G."/>
            <person name="Hawes A."/>
            <person name="Holder M."/>
            <person name="Jhangiani S."/>
            <person name="Johnson A."/>
            <person name="Khan Z."/>
            <person name="Li Z."/>
            <person name="Liu W."/>
            <person name="Liu X."/>
            <person name="Perez L."/>
            <person name="Shen H."/>
            <person name="Wang Q."/>
            <person name="Watt J."/>
            <person name="Xi L."/>
            <person name="Xin Y."/>
            <person name="Zhou J."/>
            <person name="Deng J."/>
            <person name="Jiang H."/>
            <person name="Liu Y."/>
            <person name="Qu J."/>
            <person name="Song X.-Z."/>
            <person name="Zhang L."/>
            <person name="Villasana D."/>
            <person name="Johnson A."/>
            <person name="Liu J."/>
            <person name="Liyanage D."/>
            <person name="Lorensuhewa L."/>
            <person name="Robinson T."/>
            <person name="Song A."/>
            <person name="Song B.-B."/>
            <person name="Dinh H."/>
            <person name="Thornton R."/>
            <person name="Coyle M."/>
            <person name="Francisco L."/>
            <person name="Jackson L."/>
            <person name="Javaid M."/>
            <person name="Korchina V."/>
            <person name="Kovar C."/>
            <person name="Mata R."/>
            <person name="Mathew T."/>
            <person name="Ngo R."/>
            <person name="Nguyen L."/>
            <person name="Nguyen N."/>
            <person name="Okwuonu G."/>
            <person name="Ongeri F."/>
            <person name="Pham C."/>
            <person name="Simmons D."/>
            <person name="Wilczek-Boney K."/>
            <person name="Hale W."/>
            <person name="Jakkamsetti A."/>
            <person name="Pham P."/>
            <person name="Ruth R."/>
            <person name="San Lucas F."/>
            <person name="Warren J."/>
            <person name="Zhang J."/>
            <person name="Zhao Z."/>
            <person name="Zhou C."/>
            <person name="Zhu D."/>
            <person name="Lee S."/>
            <person name="Bess C."/>
            <person name="Blankenburg K."/>
            <person name="Forbes L."/>
            <person name="Fu Q."/>
            <person name="Gubbala S."/>
            <person name="Hirani K."/>
            <person name="Jayaseelan J.C."/>
            <person name="Lara F."/>
            <person name="Munidasa M."/>
            <person name="Palculict T."/>
            <person name="Patil S."/>
            <person name="Pu L.-L."/>
            <person name="Saada N."/>
            <person name="Tang L."/>
            <person name="Weissenberger G."/>
            <person name="Zhu Y."/>
            <person name="Hemphill L."/>
            <person name="Shang Y."/>
            <person name="Youmans B."/>
            <person name="Ayvaz T."/>
            <person name="Ross M."/>
            <person name="Santibanez J."/>
            <person name="Aqrawi P."/>
            <person name="Gross S."/>
            <person name="Joshi V."/>
            <person name="Fowler G."/>
            <person name="Nazareth L."/>
            <person name="Reid J."/>
            <person name="Worley K."/>
            <person name="Petrosino J."/>
            <person name="Highlander S."/>
            <person name="Gibbs R."/>
        </authorList>
    </citation>
    <scope>NUCLEOTIDE SEQUENCE [LARGE SCALE GENOMIC DNA]</scope>
    <source>
        <strain evidence="5">ATCC 19414</strain>
    </source>
</reference>
<feature type="domain" description="Thioredoxin" evidence="4">
    <location>
        <begin position="34"/>
        <end position="179"/>
    </location>
</feature>
<dbReference type="InterPro" id="IPR013766">
    <property type="entry name" value="Thioredoxin_domain"/>
</dbReference>
<dbReference type="EMBL" id="ACLK02000003">
    <property type="protein sequence ID" value="EFY08407.1"/>
    <property type="molecule type" value="Genomic_DNA"/>
</dbReference>
<gene>
    <name evidence="5" type="primary">tpx</name>
    <name evidence="5" type="ORF">HMPREF0357_11560</name>
</gene>
<keyword evidence="5" id="KW-0560">Oxidoreductase</keyword>
<name>E7FY33_ERYRH</name>
<dbReference type="NCBIfam" id="NF001808">
    <property type="entry name" value="PRK00522.1"/>
    <property type="match status" value="1"/>
</dbReference>
<dbReference type="CDD" id="cd03014">
    <property type="entry name" value="PRX_Atyp2cys"/>
    <property type="match status" value="1"/>
</dbReference>
<sequence length="179" mass="19787">MQATRFNSIIDIRSVIDMEITKKGVPTSLAGSLPVIGQKAPAFKLKNLEDVYVGTETLAGKVVLLSVFPDINTRICDLQTRHFFQVASELEDVTIVNISNNTKEEFASWCATNGIDSEMLRDEDHSFADAYGIWIPEFEVLARSIFVIDQAGVLVYSEIVPEMAQEPNYEAAIAAAKNI</sequence>